<feature type="domain" description="TadE-like" evidence="2">
    <location>
        <begin position="14"/>
        <end position="55"/>
    </location>
</feature>
<dbReference type="OrthoDB" id="7187024at2"/>
<keyword evidence="1" id="KW-1133">Transmembrane helix</keyword>
<proteinExistence type="predicted"/>
<organism evidence="3 4">
    <name type="scientific">Novosphingobium taihuense</name>
    <dbReference type="NCBI Taxonomy" id="260085"/>
    <lineage>
        <taxon>Bacteria</taxon>
        <taxon>Pseudomonadati</taxon>
        <taxon>Pseudomonadota</taxon>
        <taxon>Alphaproteobacteria</taxon>
        <taxon>Sphingomonadales</taxon>
        <taxon>Sphingomonadaceae</taxon>
        <taxon>Novosphingobium</taxon>
    </lineage>
</organism>
<reference evidence="3 4" key="1">
    <citation type="submission" date="2020-08" db="EMBL/GenBank/DDBJ databases">
        <title>Genomic Encyclopedia of Type Strains, Phase IV (KMG-IV): sequencing the most valuable type-strain genomes for metagenomic binning, comparative biology and taxonomic classification.</title>
        <authorList>
            <person name="Goeker M."/>
        </authorList>
    </citation>
    <scope>NUCLEOTIDE SEQUENCE [LARGE SCALE GENOMIC DNA]</scope>
    <source>
        <strain evidence="3 4">DSM 17507</strain>
    </source>
</reference>
<keyword evidence="4" id="KW-1185">Reference proteome</keyword>
<dbReference type="AlphaFoldDB" id="A0A7W7AEP0"/>
<gene>
    <name evidence="3" type="ORF">GGR37_003955</name>
</gene>
<comment type="caution">
    <text evidence="3">The sequence shown here is derived from an EMBL/GenBank/DDBJ whole genome shotgun (WGS) entry which is preliminary data.</text>
</comment>
<evidence type="ECO:0000256" key="1">
    <source>
        <dbReference type="SAM" id="Phobius"/>
    </source>
</evidence>
<keyword evidence="1" id="KW-0812">Transmembrane</keyword>
<evidence type="ECO:0000313" key="4">
    <source>
        <dbReference type="Proteomes" id="UP000538566"/>
    </source>
</evidence>
<evidence type="ECO:0000313" key="3">
    <source>
        <dbReference type="EMBL" id="MBB4615655.1"/>
    </source>
</evidence>
<dbReference type="Proteomes" id="UP000538566">
    <property type="component" value="Unassembled WGS sequence"/>
</dbReference>
<dbReference type="Pfam" id="PF07811">
    <property type="entry name" value="TadE"/>
    <property type="match status" value="1"/>
</dbReference>
<name>A0A7W7AEP0_9SPHN</name>
<protein>
    <submittedName>
        <fullName evidence="3">Flp pilus assembly protein TadG</fullName>
    </submittedName>
</protein>
<accession>A0A7W7AEP0</accession>
<sequence>MTWLRTFFRDERAATTAEFALVVPLFIMFVFGAIDVGGFAWKINKLEKATQMGARMAVVTDPVATGLLTESYIGRVVTVGGTTVTLTQGSTIPAEALGKTVCTTSGCSCSANCLTSNAASSTALTNVANRMRVFDSSIQDSNVQIEYVGSGLGFAGDPDGIEVVPLVTVRLTNMQYQPMIGVLLNAAIDLPDFAFTLPMEDGAGTTSN</sequence>
<feature type="transmembrane region" description="Helical" evidence="1">
    <location>
        <begin position="20"/>
        <end position="41"/>
    </location>
</feature>
<dbReference type="EMBL" id="JACHOA010000010">
    <property type="protein sequence ID" value="MBB4615655.1"/>
    <property type="molecule type" value="Genomic_DNA"/>
</dbReference>
<dbReference type="RefSeq" id="WP_144907990.1">
    <property type="nucleotide sequence ID" value="NZ_JACHOA010000010.1"/>
</dbReference>
<dbReference type="InterPro" id="IPR012495">
    <property type="entry name" value="TadE-like_dom"/>
</dbReference>
<keyword evidence="1" id="KW-0472">Membrane</keyword>
<evidence type="ECO:0000259" key="2">
    <source>
        <dbReference type="Pfam" id="PF07811"/>
    </source>
</evidence>